<keyword evidence="2" id="KW-1133">Transmembrane helix</keyword>
<gene>
    <name evidence="4" type="ORF">R7226_17690</name>
</gene>
<evidence type="ECO:0000313" key="5">
    <source>
        <dbReference type="Proteomes" id="UP001284601"/>
    </source>
</evidence>
<dbReference type="Gene3D" id="3.30.1360.200">
    <property type="match status" value="1"/>
</dbReference>
<name>A0ABU4HS96_9ACTN</name>
<dbReference type="RefSeq" id="WP_318598565.1">
    <property type="nucleotide sequence ID" value="NZ_JAWSTH010000049.1"/>
</dbReference>
<sequence>MSEHQHHAPRGRATTASGGGDPLARIGERLVGAAVERRRRRRHARQRIAGAAVTVTLLAAVLVVARPFDGGSPLSPAARVELAVPGGSFEVFANEHGALCANRPNGRDAAGMTSCSSPELLRPALERDGLAWLAARVDGDRVVVTGLAETGAERVVLSMPAARGGQGPSGATLLRERPVTISTVGERLTARPFGATLPRGGGVDVHVDVVHSDGRVMRQTIRLGAVRPSGFQPGRSLVYRVERGRFSARYVGLAQARLEAIGPGPSQVVGDGNRLTVELPSRTPEPAADARAALAPGVLRFYDWEASVLLTDGRSVAEGLADGAARATSISRTAGASGGMRLGLARTLAQVPENLSRPHDGLGTVVQALDGGRRSPLPRDDPRARFYVLRGRPALTGAELVHPRAATNASGQPDVRFDLTAEGRREFHRATRAIARRGQSLMLPGVSAAEIAQHFAVVLDGRLLSIAAIDPQRLPDGIDGDDGALIAGGFTARDAERLARLLSLGTLPAMRELR</sequence>
<dbReference type="Proteomes" id="UP001284601">
    <property type="component" value="Unassembled WGS sequence"/>
</dbReference>
<keyword evidence="2" id="KW-0812">Transmembrane</keyword>
<accession>A0ABU4HS96</accession>
<evidence type="ECO:0000313" key="4">
    <source>
        <dbReference type="EMBL" id="MDW5596185.1"/>
    </source>
</evidence>
<evidence type="ECO:0000256" key="1">
    <source>
        <dbReference type="SAM" id="MobiDB-lite"/>
    </source>
</evidence>
<evidence type="ECO:0000259" key="3">
    <source>
        <dbReference type="Pfam" id="PF22599"/>
    </source>
</evidence>
<dbReference type="EMBL" id="JAWSTH010000049">
    <property type="protein sequence ID" value="MDW5596185.1"/>
    <property type="molecule type" value="Genomic_DNA"/>
</dbReference>
<evidence type="ECO:0000256" key="2">
    <source>
        <dbReference type="SAM" id="Phobius"/>
    </source>
</evidence>
<organism evidence="4 5">
    <name type="scientific">Conexibacter stalactiti</name>
    <dbReference type="NCBI Taxonomy" id="1940611"/>
    <lineage>
        <taxon>Bacteria</taxon>
        <taxon>Bacillati</taxon>
        <taxon>Actinomycetota</taxon>
        <taxon>Thermoleophilia</taxon>
        <taxon>Solirubrobacterales</taxon>
        <taxon>Conexibacteraceae</taxon>
        <taxon>Conexibacter</taxon>
    </lineage>
</organism>
<dbReference type="InterPro" id="IPR054384">
    <property type="entry name" value="SecDF_P1_head"/>
</dbReference>
<keyword evidence="2" id="KW-0472">Membrane</keyword>
<keyword evidence="5" id="KW-1185">Reference proteome</keyword>
<comment type="caution">
    <text evidence="4">The sequence shown here is derived from an EMBL/GenBank/DDBJ whole genome shotgun (WGS) entry which is preliminary data.</text>
</comment>
<dbReference type="Pfam" id="PF22599">
    <property type="entry name" value="SecDF_P1_head"/>
    <property type="match status" value="1"/>
</dbReference>
<protein>
    <recommendedName>
        <fullName evidence="3">SecDF P1 head subdomain domain-containing protein</fullName>
    </recommendedName>
</protein>
<reference evidence="4 5" key="2">
    <citation type="submission" date="2023-10" db="EMBL/GenBank/DDBJ databases">
        <authorList>
            <person name="Han X.F."/>
        </authorList>
    </citation>
    <scope>NUCLEOTIDE SEQUENCE [LARGE SCALE GENOMIC DNA]</scope>
    <source>
        <strain evidence="4 5">KCTC 39840</strain>
    </source>
</reference>
<proteinExistence type="predicted"/>
<reference evidence="5" key="1">
    <citation type="submission" date="2023-07" db="EMBL/GenBank/DDBJ databases">
        <title>Conexibacter stalactiti sp. nov., isolated from stalactites in a lava cave and emended description of the genus Conexibacter.</title>
        <authorList>
            <person name="Lee S.D."/>
        </authorList>
    </citation>
    <scope>NUCLEOTIDE SEQUENCE [LARGE SCALE GENOMIC DNA]</scope>
    <source>
        <strain evidence="5">KCTC 39840</strain>
    </source>
</reference>
<feature type="domain" description="SecDF P1 head subdomain" evidence="3">
    <location>
        <begin position="381"/>
        <end position="509"/>
    </location>
</feature>
<feature type="region of interest" description="Disordered" evidence="1">
    <location>
        <begin position="1"/>
        <end position="24"/>
    </location>
</feature>
<feature type="transmembrane region" description="Helical" evidence="2">
    <location>
        <begin position="48"/>
        <end position="68"/>
    </location>
</feature>